<keyword evidence="1 5" id="KW-0349">Heme</keyword>
<dbReference type="Pfam" id="PF09118">
    <property type="entry name" value="GO-like_E_set"/>
    <property type="match status" value="1"/>
</dbReference>
<dbReference type="Gene3D" id="2.130.10.80">
    <property type="entry name" value="Galactose oxidase/kelch, beta-propeller"/>
    <property type="match status" value="1"/>
</dbReference>
<evidence type="ECO:0000259" key="7">
    <source>
        <dbReference type="PROSITE" id="PS50093"/>
    </source>
</evidence>
<dbReference type="InterPro" id="IPR013783">
    <property type="entry name" value="Ig-like_fold"/>
</dbReference>
<feature type="domain" description="PA14" evidence="9">
    <location>
        <begin position="899"/>
        <end position="1056"/>
    </location>
</feature>
<dbReference type="InterPro" id="IPR011045">
    <property type="entry name" value="N2O_reductase_N"/>
</dbReference>
<dbReference type="InterPro" id="IPR011658">
    <property type="entry name" value="PA14_dom"/>
</dbReference>
<dbReference type="SUPFAM" id="SSF81296">
    <property type="entry name" value="E set domains"/>
    <property type="match status" value="1"/>
</dbReference>
<comment type="caution">
    <text evidence="10">The sequence shown here is derived from an EMBL/GenBank/DDBJ whole genome shotgun (WGS) entry which is preliminary data.</text>
</comment>
<dbReference type="InterPro" id="IPR036909">
    <property type="entry name" value="Cyt_c-like_dom_sf"/>
</dbReference>
<dbReference type="Gene3D" id="2.60.120.260">
    <property type="entry name" value="Galactose-binding domain-like"/>
    <property type="match status" value="1"/>
</dbReference>
<dbReference type="SMART" id="SM00736">
    <property type="entry name" value="CADG"/>
    <property type="match status" value="1"/>
</dbReference>
<dbReference type="Pfam" id="PF07691">
    <property type="entry name" value="PA14"/>
    <property type="match status" value="2"/>
</dbReference>
<accession>A0ABP9UIQ8</accession>
<dbReference type="SMART" id="SM00758">
    <property type="entry name" value="PA14"/>
    <property type="match status" value="2"/>
</dbReference>
<dbReference type="Pfam" id="PF07250">
    <property type="entry name" value="Glyoxal_oxid_N"/>
    <property type="match status" value="1"/>
</dbReference>
<keyword evidence="4 5" id="KW-0408">Iron</keyword>
<dbReference type="InterPro" id="IPR015943">
    <property type="entry name" value="WD40/YVTN_repeat-like_dom_sf"/>
</dbReference>
<proteinExistence type="predicted"/>
<dbReference type="SUPFAM" id="SSF49299">
    <property type="entry name" value="PKD domain"/>
    <property type="match status" value="1"/>
</dbReference>
<organism evidence="10 11">
    <name type="scientific">Haloferula sargassicola</name>
    <dbReference type="NCBI Taxonomy" id="490096"/>
    <lineage>
        <taxon>Bacteria</taxon>
        <taxon>Pseudomonadati</taxon>
        <taxon>Verrucomicrobiota</taxon>
        <taxon>Verrucomicrobiia</taxon>
        <taxon>Verrucomicrobiales</taxon>
        <taxon>Verrucomicrobiaceae</taxon>
        <taxon>Haloferula</taxon>
    </lineage>
</organism>
<feature type="domain" description="Cytochrome c" evidence="8">
    <location>
        <begin position="1743"/>
        <end position="1846"/>
    </location>
</feature>
<evidence type="ECO:0000313" key="10">
    <source>
        <dbReference type="EMBL" id="GAA5481528.1"/>
    </source>
</evidence>
<evidence type="ECO:0000256" key="1">
    <source>
        <dbReference type="ARBA" id="ARBA00022617"/>
    </source>
</evidence>
<dbReference type="PANTHER" id="PTHR32208:SF56">
    <property type="entry name" value="GALACTOSE OXIDASE-RELATED"/>
    <property type="match status" value="1"/>
</dbReference>
<dbReference type="InterPro" id="IPR022409">
    <property type="entry name" value="PKD/Chitinase_dom"/>
</dbReference>
<dbReference type="Gene3D" id="2.130.10.10">
    <property type="entry name" value="YVTN repeat-like/Quinoprotein amine dehydrogenase"/>
    <property type="match status" value="2"/>
</dbReference>
<dbReference type="SUPFAM" id="SSF56988">
    <property type="entry name" value="Anthrax protective antigen"/>
    <property type="match status" value="2"/>
</dbReference>
<dbReference type="InterPro" id="IPR037524">
    <property type="entry name" value="PA14/GLEYA"/>
</dbReference>
<feature type="signal peptide" evidence="6">
    <location>
        <begin position="1"/>
        <end position="20"/>
    </location>
</feature>
<evidence type="ECO:0000256" key="2">
    <source>
        <dbReference type="ARBA" id="ARBA00022723"/>
    </source>
</evidence>
<evidence type="ECO:0000256" key="3">
    <source>
        <dbReference type="ARBA" id="ARBA00022729"/>
    </source>
</evidence>
<dbReference type="SMART" id="SM00612">
    <property type="entry name" value="Kelch"/>
    <property type="match status" value="1"/>
</dbReference>
<dbReference type="PROSITE" id="PS51820">
    <property type="entry name" value="PA14"/>
    <property type="match status" value="2"/>
</dbReference>
<dbReference type="Gene3D" id="1.10.760.10">
    <property type="entry name" value="Cytochrome c-like domain"/>
    <property type="match status" value="2"/>
</dbReference>
<dbReference type="SMART" id="SM00089">
    <property type="entry name" value="PKD"/>
    <property type="match status" value="3"/>
</dbReference>
<evidence type="ECO:0000256" key="4">
    <source>
        <dbReference type="ARBA" id="ARBA00023004"/>
    </source>
</evidence>
<evidence type="ECO:0000256" key="6">
    <source>
        <dbReference type="SAM" id="SignalP"/>
    </source>
</evidence>
<dbReference type="InterPro" id="IPR011964">
    <property type="entry name" value="YVTN_b-propeller_repeat"/>
</dbReference>
<dbReference type="CDD" id="cd02851">
    <property type="entry name" value="E_set_GO_C"/>
    <property type="match status" value="1"/>
</dbReference>
<dbReference type="PROSITE" id="PS50093">
    <property type="entry name" value="PKD"/>
    <property type="match status" value="1"/>
</dbReference>
<reference evidence="10 11" key="1">
    <citation type="submission" date="2024-02" db="EMBL/GenBank/DDBJ databases">
        <title>Haloferula sargassicola NBRC 104335.</title>
        <authorList>
            <person name="Ichikawa N."/>
            <person name="Katano-Makiyama Y."/>
            <person name="Hidaka K."/>
        </authorList>
    </citation>
    <scope>NUCLEOTIDE SEQUENCE [LARGE SCALE GENOMIC DNA]</scope>
    <source>
        <strain evidence="10 11">NBRC 104335</strain>
    </source>
</reference>
<dbReference type="InterPro" id="IPR009056">
    <property type="entry name" value="Cyt_c-like_dom"/>
</dbReference>
<evidence type="ECO:0000259" key="8">
    <source>
        <dbReference type="PROSITE" id="PS51007"/>
    </source>
</evidence>
<keyword evidence="11" id="KW-1185">Reference proteome</keyword>
<dbReference type="InterPro" id="IPR015202">
    <property type="entry name" value="GO-like_E_set"/>
</dbReference>
<dbReference type="NCBIfam" id="TIGR02276">
    <property type="entry name" value="beta_rpt_yvtn"/>
    <property type="match status" value="1"/>
</dbReference>
<protein>
    <submittedName>
        <fullName evidence="10">Virginiamycin B lyase</fullName>
    </submittedName>
</protein>
<dbReference type="RefSeq" id="WP_353565678.1">
    <property type="nucleotide sequence ID" value="NZ_BAABRI010000003.1"/>
</dbReference>
<dbReference type="Pfam" id="PF05345">
    <property type="entry name" value="He_PIG"/>
    <property type="match status" value="2"/>
</dbReference>
<dbReference type="InterPro" id="IPR048433">
    <property type="entry name" value="YNCE-like_beta-prop"/>
</dbReference>
<dbReference type="Gene3D" id="2.60.120.380">
    <property type="match status" value="1"/>
</dbReference>
<keyword evidence="10" id="KW-0456">Lyase</keyword>
<keyword evidence="3 6" id="KW-0732">Signal</keyword>
<dbReference type="InterPro" id="IPR009880">
    <property type="entry name" value="Glyoxal_oxidase_N"/>
</dbReference>
<dbReference type="InterPro" id="IPR035986">
    <property type="entry name" value="PKD_dom_sf"/>
</dbReference>
<dbReference type="InterPro" id="IPR006644">
    <property type="entry name" value="Cadg"/>
</dbReference>
<dbReference type="SUPFAM" id="SSF50974">
    <property type="entry name" value="Nitrous oxide reductase, N-terminal domain"/>
    <property type="match status" value="1"/>
</dbReference>
<dbReference type="InterPro" id="IPR037293">
    <property type="entry name" value="Gal_Oxidase_central_sf"/>
</dbReference>
<dbReference type="InterPro" id="IPR014756">
    <property type="entry name" value="Ig_E-set"/>
</dbReference>
<dbReference type="Proteomes" id="UP001476282">
    <property type="component" value="Unassembled WGS sequence"/>
</dbReference>
<dbReference type="InterPro" id="IPR000601">
    <property type="entry name" value="PKD_dom"/>
</dbReference>
<dbReference type="Gene3D" id="2.60.40.10">
    <property type="entry name" value="Immunoglobulins"/>
    <property type="match status" value="4"/>
</dbReference>
<dbReference type="Pfam" id="PF00801">
    <property type="entry name" value="PKD"/>
    <property type="match status" value="1"/>
</dbReference>
<evidence type="ECO:0000259" key="9">
    <source>
        <dbReference type="PROSITE" id="PS51820"/>
    </source>
</evidence>
<name>A0ABP9UIQ8_9BACT</name>
<feature type="domain" description="PKD" evidence="7">
    <location>
        <begin position="1171"/>
        <end position="1228"/>
    </location>
</feature>
<gene>
    <name evidence="10" type="primary">vgb</name>
    <name evidence="10" type="ORF">Hsar01_00737</name>
</gene>
<feature type="chain" id="PRO_5045943440" evidence="6">
    <location>
        <begin position="21"/>
        <end position="2405"/>
    </location>
</feature>
<dbReference type="EMBL" id="BAABRI010000003">
    <property type="protein sequence ID" value="GAA5481528.1"/>
    <property type="molecule type" value="Genomic_DNA"/>
</dbReference>
<dbReference type="SUPFAM" id="SSF49313">
    <property type="entry name" value="Cadherin-like"/>
    <property type="match status" value="2"/>
</dbReference>
<feature type="domain" description="PA14" evidence="9">
    <location>
        <begin position="525"/>
        <end position="663"/>
    </location>
</feature>
<dbReference type="SUPFAM" id="SSF46626">
    <property type="entry name" value="Cytochrome c"/>
    <property type="match status" value="2"/>
</dbReference>
<dbReference type="PROSITE" id="PS51007">
    <property type="entry name" value="CYTC"/>
    <property type="match status" value="2"/>
</dbReference>
<sequence>MSPRRLLLPLVAACTIPVLADPNEHAADDAFWADAAALLPGFDGTPAAPGPSNDDGSWGSVMTWPHTPVSAATLPTGKILTFSGQEPKHWPGTKTQTYWAVWDPASNTFSNDLYLDHEMFCAHLVMRTDGNVQSMGGRYTVRDSSTYDWRENRWSRNKNMFDPRWYTTSVALPDGDVFTVSGSGGPNTAERYHPETDIWQRLGGINWQPVAQAEGFESDWWPYVFVAPDGRLFHFGPTKEMHWVSPDGNGTRVSAGLQVPGNYYSKHAGVVMYASGKFLVAGGASSATDSNTSSTTCYTVDLNTTPPTVALTSPMRYPRRFQNAIVLPTGEVLIVGGNTSGVKFSDQGTILTPEIWNPATGTWREVADMAIPRNYHSTALLLPDGRVFSGGGGYESGNPNSSITHTDAQLYTPPSLFDSNGSAATRPVIGSAPDSVTLGSVFAVDATAGLHRFSMIRLMATTHGLSTDQRFLDIPFSEEADGHYRLVAHPNANVMVPGYWMLFGLDENGVYSKAKILHVRETIDAPTSGLQATYHDGTALANPKLTRTDAVVDFDYEAESPLPAELGADNWSTRWTGWVIPDYTETYTFSTTSDDGVRLWVDGQKLVDDWTAQAATEHTGSIALTAGVPVPIQLEHYQGGGDAIIQLRWSSPRTAKAIIPSRTLRAAQPENEAVIAADNRHEFYVDGHLVAIGTDWKKALRSAFSAGQRATLAIHATDADGIGGVIGDFTIGGHPVITDAGWKVSTSAAAGWEKPGFDDSGWASATDYGALTASPWNGEVTGMPVDTPARWIWSADREADDEVFLRLMVGMPEFSAISDRVGLIGSTVSFTPTITYSDLGGITFAATGLPAGLSLDPASGTISGTPSEHGVFTVTLTVLADGAIADTAHFTWTIRLPGQGDGSLLREVWYDVSGSTIEALTSDPRYPASPSLSGEITAFPVAANSGDNYGTRLRGYLHAPVSGDYTFWISSDDSSRLLLSTDESAFSAVEIAGITNGKAGVTEWNKFTSQQSAPIPLVGGRRYYLEILHKEGTGSDHINLAWQGPGDAEMGVMEGSFLSPYNPNLPPVLAAIGDLEHTVGGAITFHPRASDPNGDDLTFTTSGLPAGLSLDPENGDITGTPVSPGAMTVTLTVSDSEGATASQSFQWTIHAALALEPPLNGVDWAGATPGFSVQASGGTGVRYVWNFGDDSEEETTTEPVNQHTFATPGRYTITLTGIDANGTETTATFYQNIRPHVSGARPTVSQAIAVGAGSVWTVNPDNGSVSTLNLVTGGINAEIATGEKPHSLAFAPDGSLWVANQSSSTISVIDPATYEVSSTIALPRGSAPFGLAFTPDGSAAFVALEASGQLAKLSPTTREILGLAEVGPHPRHLSITADSATVLVSRFITPLVPGEATGDPSPDQGGGEIVSVSVSDLAIGNTIVLVPSQQPDSGGGGRGIPNYLGPAVISPAGDFAWVPSKQDNIQRGMLRDGKDLTHDSTVRAITSLVNLSTGAEEVEARIDHDDGSVPSTALFDPFGLFLFVALEGSQEVAVIDAYARAELFRIPVGFAPQGLALSPDGSVLFVHNFMSRSVSLVAVADLVNFGLPRANLLATLGTVARDALPADVLKGKQLFYDAKDDRMGLQDYISCAACHNEGGHDGRVWDFTGFGEGLRNTIDLRGRAGTGHGPLHWSANFDEVQDFDNQVRDLAGGDGLIDGLPHPPLGEPNAGRSADLDALAAYVTSLSGFAESPHRQPGGELTPSAQRGRTVFISENCASCHGGVNFTDSGSGPLHDIGTLKPSSGSRLGGVLDGFDTPTLRGLHDGAPYLHDGSAATLAEAVQAHEGVDLAGADLDDLVSYLLQIEDSEAAAPTPGAPAILSFTASPTTIPAGGASTLSWTVVDGGSPLTELKLNGASVLGSTTFTVNPVSTTTYTLAATSSAGTATASLTITIASPPPAGGWSDWVQNYSLSGDPADDHDGDSFSDGIEFSLGMDPTAGDANVSTVAGADPGLLRAPRIEPVIFPDGSRRFDLVFTRPAETPDGVSYWLEGTLDLEDGWGVIAHLNGSGGTDIDPGVLSLEVRDLGDGTEEVHSSLYAFDQGYLRLSVDIAGDTLSSAPFGWLKRPIDRSQKMFAPPFAREAVAGGNFTSADGFSLTDPSAAWTTDQWLDHEVQITSGDAAGALLVITGNTADTLNFGHAHPLLAGRLADAASGNYVIRRSQTLASLFGGLNEDGVIPGTPDGGDLISFDSPAGVFGDYYFRSGGLGGAGWRSTADPFADMAGAVIAPGDGFTFRHSSSDPVTLWFYGEVVLGQRLRIVRQGTRILGSQTPVDHATLDTLGLDPYFLVSPDSNNHSHVYLESPWGYQGHYQKDDTLPGGSGWRAIPDDVTEVGGKAIDPASGWLFFRFGEEAVWERPQPFSYPE</sequence>
<evidence type="ECO:0000313" key="11">
    <source>
        <dbReference type="Proteomes" id="UP001476282"/>
    </source>
</evidence>
<dbReference type="Pfam" id="PF21783">
    <property type="entry name" value="YNCE"/>
    <property type="match status" value="1"/>
</dbReference>
<evidence type="ECO:0000256" key="5">
    <source>
        <dbReference type="PROSITE-ProRule" id="PRU00433"/>
    </source>
</evidence>
<dbReference type="PANTHER" id="PTHR32208">
    <property type="entry name" value="SECRETED PROTEIN-RELATED"/>
    <property type="match status" value="1"/>
</dbReference>
<dbReference type="InterPro" id="IPR006652">
    <property type="entry name" value="Kelch_1"/>
</dbReference>
<feature type="domain" description="Cytochrome c" evidence="8">
    <location>
        <begin position="1606"/>
        <end position="1727"/>
    </location>
</feature>
<dbReference type="Gene3D" id="2.60.120.1560">
    <property type="match status" value="1"/>
</dbReference>
<dbReference type="SUPFAM" id="SSF50965">
    <property type="entry name" value="Galactose oxidase, central domain"/>
    <property type="match status" value="1"/>
</dbReference>
<dbReference type="InterPro" id="IPR015919">
    <property type="entry name" value="Cadherin-like_sf"/>
</dbReference>
<dbReference type="CDD" id="cd00146">
    <property type="entry name" value="PKD"/>
    <property type="match status" value="1"/>
</dbReference>
<dbReference type="Pfam" id="PF00034">
    <property type="entry name" value="Cytochrom_C"/>
    <property type="match status" value="1"/>
</dbReference>
<dbReference type="InterPro" id="IPR011043">
    <property type="entry name" value="Gal_Oxase/kelch_b-propeller"/>
</dbReference>
<dbReference type="GO" id="GO:0016829">
    <property type="term" value="F:lyase activity"/>
    <property type="evidence" value="ECO:0007669"/>
    <property type="project" value="UniProtKB-KW"/>
</dbReference>
<keyword evidence="2 5" id="KW-0479">Metal-binding</keyword>